<protein>
    <submittedName>
        <fullName evidence="1">Uncharacterized protein</fullName>
    </submittedName>
</protein>
<evidence type="ECO:0000313" key="1">
    <source>
        <dbReference type="EMBL" id="KAJ7514655.1"/>
    </source>
</evidence>
<accession>A0ACC2AAS4</accession>
<evidence type="ECO:0000313" key="2">
    <source>
        <dbReference type="Proteomes" id="UP001162992"/>
    </source>
</evidence>
<keyword evidence="2" id="KW-1185">Reference proteome</keyword>
<dbReference type="Proteomes" id="UP001162992">
    <property type="component" value="Chromosome 23"/>
</dbReference>
<dbReference type="EMBL" id="CM055114">
    <property type="protein sequence ID" value="KAJ7514655.1"/>
    <property type="molecule type" value="Genomic_DNA"/>
</dbReference>
<organism evidence="1 2">
    <name type="scientific">Diphasiastrum complanatum</name>
    <name type="common">Issler's clubmoss</name>
    <name type="synonym">Lycopodium complanatum</name>
    <dbReference type="NCBI Taxonomy" id="34168"/>
    <lineage>
        <taxon>Eukaryota</taxon>
        <taxon>Viridiplantae</taxon>
        <taxon>Streptophyta</taxon>
        <taxon>Embryophyta</taxon>
        <taxon>Tracheophyta</taxon>
        <taxon>Lycopodiopsida</taxon>
        <taxon>Lycopodiales</taxon>
        <taxon>Lycopodiaceae</taxon>
        <taxon>Lycopodioideae</taxon>
        <taxon>Diphasiastrum</taxon>
    </lineage>
</organism>
<comment type="caution">
    <text evidence="1">The sequence shown here is derived from an EMBL/GenBank/DDBJ whole genome shotgun (WGS) entry which is preliminary data.</text>
</comment>
<reference evidence="2" key="1">
    <citation type="journal article" date="2024" name="Proc. Natl. Acad. Sci. U.S.A.">
        <title>Extraordinary preservation of gene collinearity over three hundred million years revealed in homosporous lycophytes.</title>
        <authorList>
            <person name="Li C."/>
            <person name="Wickell D."/>
            <person name="Kuo L.Y."/>
            <person name="Chen X."/>
            <person name="Nie B."/>
            <person name="Liao X."/>
            <person name="Peng D."/>
            <person name="Ji J."/>
            <person name="Jenkins J."/>
            <person name="Williams M."/>
            <person name="Shu S."/>
            <person name="Plott C."/>
            <person name="Barry K."/>
            <person name="Rajasekar S."/>
            <person name="Grimwood J."/>
            <person name="Han X."/>
            <person name="Sun S."/>
            <person name="Hou Z."/>
            <person name="He W."/>
            <person name="Dai G."/>
            <person name="Sun C."/>
            <person name="Schmutz J."/>
            <person name="Leebens-Mack J.H."/>
            <person name="Li F.W."/>
            <person name="Wang L."/>
        </authorList>
    </citation>
    <scope>NUCLEOTIDE SEQUENCE [LARGE SCALE GENOMIC DNA]</scope>
    <source>
        <strain evidence="2">cv. PW_Plant_1</strain>
    </source>
</reference>
<sequence>MAFCCRLSVFASLSSSITVRSPFCYVPLAAPYVSQAWSSCFQCQSGNNIQLLYIHRQQFASRRSRVEEGFGAAALGIVSNRSKSTSTQEAAEQRKAEDSKVLEGGRRRSGRPEDGRRSEGTSSREDIRSIRLKKVESLRAGGSVPYAYSWKKTHSASELQEKHAKLGNGEEADKEEDHVSVAGRIMARRAFGKLAFLTLRDDSGSIQLYCEKERMVNDMFEQLKNVLDVGDFVGATGTIKRTEKGELSVCTKNFTILTKSLLPLPDKWHGLTDVEKRYRQRYVDMIMNPEVADVFRLRAKITSQIRRHMEELGYLEIETPILQGAAGGAEARPFVTYHNTLERDLFLRIATELHLKRMMVGGFEKVFEIGRIFRNEGISARHNPEFTSVEMYQAYADYHAMMEIAEDIIIRCAMATHGRLKLQYQGTEIVLEKPWRRATMKVLVEEATGIDFSKFNDLNAAKNAALSALSTNNEGLETSSIVNCLSFGHLLNEIFELVVERTLIQPTFVTDYPVEISPLAKPHRSCAGLVERFELFVCGRELANAFSELTDPVEQRVRFQSQIQVHNDRLLIAAEDAEKKGDSDPKENNDAYEVKLDEDFITALEYGMPPAAGMGMGVDRLVMLLTDTASIRDVIAFPVLKSQ</sequence>
<name>A0ACC2AAS4_DIPCM</name>
<gene>
    <name evidence="1" type="ORF">O6H91_23G054100</name>
</gene>
<proteinExistence type="predicted"/>